<evidence type="ECO:0000313" key="7">
    <source>
        <dbReference type="Proteomes" id="UP000825890"/>
    </source>
</evidence>
<keyword evidence="7" id="KW-1185">Reference proteome</keyword>
<dbReference type="Pfam" id="PF04828">
    <property type="entry name" value="GFA"/>
    <property type="match status" value="2"/>
</dbReference>
<dbReference type="PANTHER" id="PTHR33337:SF31">
    <property type="entry name" value="DUF636 DOMAIN PROTEIN (AFU_ORTHOLOGUE AFUA_2G12650)"/>
    <property type="match status" value="1"/>
</dbReference>
<evidence type="ECO:0000313" key="6">
    <source>
        <dbReference type="EMBL" id="GIZ37724.1"/>
    </source>
</evidence>
<accession>A0A9P3FCE5</accession>
<dbReference type="Gene3D" id="3.90.1590.10">
    <property type="entry name" value="glutathione-dependent formaldehyde- activating enzyme (gfa)"/>
    <property type="match status" value="2"/>
</dbReference>
<dbReference type="OrthoDB" id="5422068at2759"/>
<dbReference type="SUPFAM" id="SSF51316">
    <property type="entry name" value="Mss4-like"/>
    <property type="match status" value="2"/>
</dbReference>
<organism evidence="6 7">
    <name type="scientific">Cercospora kikuchii</name>
    <dbReference type="NCBI Taxonomy" id="84275"/>
    <lineage>
        <taxon>Eukaryota</taxon>
        <taxon>Fungi</taxon>
        <taxon>Dikarya</taxon>
        <taxon>Ascomycota</taxon>
        <taxon>Pezizomycotina</taxon>
        <taxon>Dothideomycetes</taxon>
        <taxon>Dothideomycetidae</taxon>
        <taxon>Mycosphaerellales</taxon>
        <taxon>Mycosphaerellaceae</taxon>
        <taxon>Cercospora</taxon>
    </lineage>
</organism>
<comment type="caution">
    <text evidence="6">The sequence shown here is derived from an EMBL/GenBank/DDBJ whole genome shotgun (WGS) entry which is preliminary data.</text>
</comment>
<gene>
    <name evidence="6" type="ORF">CKM354_000116100</name>
</gene>
<reference evidence="6 7" key="1">
    <citation type="submission" date="2021-01" db="EMBL/GenBank/DDBJ databases">
        <title>Cercospora kikuchii MAFF 305040 whole genome shotgun sequence.</title>
        <authorList>
            <person name="Kashiwa T."/>
            <person name="Suzuki T."/>
        </authorList>
    </citation>
    <scope>NUCLEOTIDE SEQUENCE [LARGE SCALE GENOMIC DNA]</scope>
    <source>
        <strain evidence="6 7">MAFF 305040</strain>
    </source>
</reference>
<keyword evidence="3" id="KW-0862">Zinc</keyword>
<dbReference type="AlphaFoldDB" id="A0A9P3FCE5"/>
<evidence type="ECO:0000256" key="4">
    <source>
        <dbReference type="ARBA" id="ARBA00023239"/>
    </source>
</evidence>
<dbReference type="GeneID" id="68286736"/>
<dbReference type="PROSITE" id="PS51891">
    <property type="entry name" value="CENP_V_GFA"/>
    <property type="match status" value="1"/>
</dbReference>
<proteinExistence type="inferred from homology"/>
<dbReference type="InterPro" id="IPR006913">
    <property type="entry name" value="CENP-V/GFA"/>
</dbReference>
<evidence type="ECO:0000256" key="1">
    <source>
        <dbReference type="ARBA" id="ARBA00005495"/>
    </source>
</evidence>
<dbReference type="GO" id="GO:0046872">
    <property type="term" value="F:metal ion binding"/>
    <property type="evidence" value="ECO:0007669"/>
    <property type="project" value="UniProtKB-KW"/>
</dbReference>
<name>A0A9P3FCE5_9PEZI</name>
<evidence type="ECO:0000256" key="3">
    <source>
        <dbReference type="ARBA" id="ARBA00022833"/>
    </source>
</evidence>
<dbReference type="PANTHER" id="PTHR33337">
    <property type="entry name" value="GFA DOMAIN-CONTAINING PROTEIN"/>
    <property type="match status" value="1"/>
</dbReference>
<dbReference type="InterPro" id="IPR011057">
    <property type="entry name" value="Mss4-like_sf"/>
</dbReference>
<keyword evidence="2" id="KW-0479">Metal-binding</keyword>
<keyword evidence="4" id="KW-0456">Lyase</keyword>
<dbReference type="Proteomes" id="UP000825890">
    <property type="component" value="Unassembled WGS sequence"/>
</dbReference>
<comment type="similarity">
    <text evidence="1">Belongs to the Gfa family.</text>
</comment>
<sequence length="377" mass="42240">MADETHTFEASCICGNISHEISIRKADLPLKGYMCHCDSCRHMTGSLCLTVTFLPAYYEPAKSLVDKLKGFQFSKRIIQYHCPTCGCQMMARCVEDAEDPDSKVTWDATTGTLDDIDKHIDWQGHEFLSDTLDGGFADMLLEVHGKKLDRWPGRFGEGKDQLPVYWQSSSGSTLSNNSPDKLHAYCKCGGVEFYVDHPSSRSVIVKKVWPDKSSASDITEADAPDSIEQYWLHEDHTKFPAGLCGCDSCRLASGMEATFWAFVPSMDIFLDKEGKVPFKFEVGIEKLKKYTSSPGCHRYFCNTCAATCFYMADDRKFMVDISVGLFAAAEGAKAQSWLSWRTSHMGFREDTVPRAEGLSGAIEMALKSWEEHMQSEK</sequence>
<dbReference type="RefSeq" id="XP_044652211.1">
    <property type="nucleotide sequence ID" value="XM_044796276.1"/>
</dbReference>
<evidence type="ECO:0000259" key="5">
    <source>
        <dbReference type="PROSITE" id="PS51891"/>
    </source>
</evidence>
<dbReference type="EMBL" id="BOLY01000001">
    <property type="protein sequence ID" value="GIZ37724.1"/>
    <property type="molecule type" value="Genomic_DNA"/>
</dbReference>
<feature type="domain" description="CENP-V/GFA" evidence="5">
    <location>
        <begin position="8"/>
        <end position="126"/>
    </location>
</feature>
<dbReference type="GO" id="GO:0016846">
    <property type="term" value="F:carbon-sulfur lyase activity"/>
    <property type="evidence" value="ECO:0007669"/>
    <property type="project" value="InterPro"/>
</dbReference>
<evidence type="ECO:0000256" key="2">
    <source>
        <dbReference type="ARBA" id="ARBA00022723"/>
    </source>
</evidence>
<protein>
    <recommendedName>
        <fullName evidence="5">CENP-V/GFA domain-containing protein</fullName>
    </recommendedName>
</protein>